<feature type="compositionally biased region" description="Low complexity" evidence="1">
    <location>
        <begin position="124"/>
        <end position="146"/>
    </location>
</feature>
<feature type="region of interest" description="Disordered" evidence="1">
    <location>
        <begin position="124"/>
        <end position="155"/>
    </location>
</feature>
<feature type="compositionally biased region" description="Polar residues" evidence="1">
    <location>
        <begin position="10"/>
        <end position="27"/>
    </location>
</feature>
<dbReference type="PANTHER" id="PTHR31128">
    <property type="entry name" value="PROTEIN CBR-CLEC-135-RELATED"/>
    <property type="match status" value="1"/>
</dbReference>
<dbReference type="WBParaSite" id="TCONS_00010129.p1">
    <property type="protein sequence ID" value="TCONS_00010129.p1"/>
    <property type="gene ID" value="XLOC_007824"/>
</dbReference>
<sequence length="437" mass="50432">MKYNKEENSFHTSQSSKDNSTHSSRYTDVSKQKSSDCRVTYSQFMANGKPVQTKEDKYRNEPVCSVKITLKNYTDNKKVMKEILERSDYVLRSYLKKNYLSIKDESLFDSTTTDITCQFPLTKSKSQSSSRSTSTSTSTSSQTTSSNKMTSLNPTTLKTSDSSVYYNDGNRDAMIGIKKIQKSKYSNLFIGTLTPEEAESQTTEQNTFRIYCRILDEKCNTINKSGWLQIYIVYKNLTNNYIHIPVVSVINEAGVEGLTFYNFNNSEKYFKNYDELIDFLKEIINDRPSILVAKYGKVQDKGCIPKINRNGSSLKTSEPTFYNYYIGVKHEDEAEGYLHGPLDFKLYHRLLSKKSCLNCSNPSPQLYIIYQCHSGQVIHLPIVSRRKDHSDIKYAIYQFDGISPVFDNLNCITSYLFKSIVNFKRRSRRRINNDTRK</sequence>
<name>A0AAF5DE32_STRER</name>
<organism evidence="2 3">
    <name type="scientific">Strongyloides stercoralis</name>
    <name type="common">Threadworm</name>
    <dbReference type="NCBI Taxonomy" id="6248"/>
    <lineage>
        <taxon>Eukaryota</taxon>
        <taxon>Metazoa</taxon>
        <taxon>Ecdysozoa</taxon>
        <taxon>Nematoda</taxon>
        <taxon>Chromadorea</taxon>
        <taxon>Rhabditida</taxon>
        <taxon>Tylenchina</taxon>
        <taxon>Panagrolaimomorpha</taxon>
        <taxon>Strongyloidoidea</taxon>
        <taxon>Strongyloididae</taxon>
        <taxon>Strongyloides</taxon>
    </lineage>
</organism>
<reference evidence="3" key="1">
    <citation type="submission" date="2024-02" db="UniProtKB">
        <authorList>
            <consortium name="WormBaseParasite"/>
        </authorList>
    </citation>
    <scope>IDENTIFICATION</scope>
</reference>
<dbReference type="AlphaFoldDB" id="A0AAF5DE32"/>
<feature type="region of interest" description="Disordered" evidence="1">
    <location>
        <begin position="1"/>
        <end position="31"/>
    </location>
</feature>
<dbReference type="Proteomes" id="UP000035681">
    <property type="component" value="Unplaced"/>
</dbReference>
<evidence type="ECO:0000313" key="2">
    <source>
        <dbReference type="Proteomes" id="UP000035681"/>
    </source>
</evidence>
<accession>A0AAF5DE32</accession>
<keyword evidence="2" id="KW-1185">Reference proteome</keyword>
<evidence type="ECO:0000313" key="3">
    <source>
        <dbReference type="WBParaSite" id="TCONS_00010129.p1"/>
    </source>
</evidence>
<evidence type="ECO:0000256" key="1">
    <source>
        <dbReference type="SAM" id="MobiDB-lite"/>
    </source>
</evidence>
<protein>
    <submittedName>
        <fullName evidence="3">SH2 domain-containing protein</fullName>
    </submittedName>
</protein>
<proteinExistence type="predicted"/>